<organism evidence="2 3">
    <name type="scientific">Liquidambar formosana</name>
    <name type="common">Formosan gum</name>
    <dbReference type="NCBI Taxonomy" id="63359"/>
    <lineage>
        <taxon>Eukaryota</taxon>
        <taxon>Viridiplantae</taxon>
        <taxon>Streptophyta</taxon>
        <taxon>Embryophyta</taxon>
        <taxon>Tracheophyta</taxon>
        <taxon>Spermatophyta</taxon>
        <taxon>Magnoliopsida</taxon>
        <taxon>eudicotyledons</taxon>
        <taxon>Gunneridae</taxon>
        <taxon>Pentapetalae</taxon>
        <taxon>Saxifragales</taxon>
        <taxon>Altingiaceae</taxon>
        <taxon>Liquidambar</taxon>
    </lineage>
</organism>
<comment type="caution">
    <text evidence="2">The sequence shown here is derived from an EMBL/GenBank/DDBJ whole genome shotgun (WGS) entry which is preliminary data.</text>
</comment>
<proteinExistence type="predicted"/>
<keyword evidence="1" id="KW-0472">Membrane</keyword>
<accession>A0AAP0NFZ7</accession>
<keyword evidence="1" id="KW-1133">Transmembrane helix</keyword>
<protein>
    <submittedName>
        <fullName evidence="2">Uncharacterized protein</fullName>
    </submittedName>
</protein>
<name>A0AAP0NFZ7_LIQFO</name>
<dbReference type="AlphaFoldDB" id="A0AAP0NFZ7"/>
<evidence type="ECO:0000256" key="1">
    <source>
        <dbReference type="SAM" id="Phobius"/>
    </source>
</evidence>
<feature type="transmembrane region" description="Helical" evidence="1">
    <location>
        <begin position="17"/>
        <end position="35"/>
    </location>
</feature>
<reference evidence="2 3" key="1">
    <citation type="journal article" date="2024" name="Plant J.">
        <title>Genome sequences and population genomics reveal climatic adaptation and genomic divergence between two closely related sweetgum species.</title>
        <authorList>
            <person name="Xu W.Q."/>
            <person name="Ren C.Q."/>
            <person name="Zhang X.Y."/>
            <person name="Comes H.P."/>
            <person name="Liu X.H."/>
            <person name="Li Y.G."/>
            <person name="Kettle C.J."/>
            <person name="Jalonen R."/>
            <person name="Gaisberger H."/>
            <person name="Ma Y.Z."/>
            <person name="Qiu Y.X."/>
        </authorList>
    </citation>
    <scope>NUCLEOTIDE SEQUENCE [LARGE SCALE GENOMIC DNA]</scope>
    <source>
        <strain evidence="2">Hangzhou</strain>
    </source>
</reference>
<dbReference type="PANTHER" id="PTHR33237">
    <property type="entry name" value="F2P16.13 PROTEIN-RELATED"/>
    <property type="match status" value="1"/>
</dbReference>
<dbReference type="PANTHER" id="PTHR33237:SF4">
    <property type="entry name" value="F14O23.12"/>
    <property type="match status" value="1"/>
</dbReference>
<sequence length="134" mass="14580">MARQLPLAYPLTSTPQAGLAAATLLLCALALFMCASHSRKWRRRWSACYGCRDQDPIIQLDNGVIFLPTKRVHGVEARNGEESAFGGEDQDASVWQKNILMGGKCQLPDFSGVIIYDSAGNIISPAKNSRAILS</sequence>
<evidence type="ECO:0000313" key="2">
    <source>
        <dbReference type="EMBL" id="KAK9271431.1"/>
    </source>
</evidence>
<keyword evidence="3" id="KW-1185">Reference proteome</keyword>
<dbReference type="EMBL" id="JBBPBK010000014">
    <property type="protein sequence ID" value="KAK9271431.1"/>
    <property type="molecule type" value="Genomic_DNA"/>
</dbReference>
<gene>
    <name evidence="2" type="ORF">L1049_027022</name>
</gene>
<dbReference type="Proteomes" id="UP001415857">
    <property type="component" value="Unassembled WGS sequence"/>
</dbReference>
<keyword evidence="1" id="KW-0812">Transmembrane</keyword>
<evidence type="ECO:0000313" key="3">
    <source>
        <dbReference type="Proteomes" id="UP001415857"/>
    </source>
</evidence>